<keyword evidence="11" id="KW-1185">Reference proteome</keyword>
<dbReference type="SMART" id="SM00382">
    <property type="entry name" value="AAA"/>
    <property type="match status" value="1"/>
</dbReference>
<dbReference type="Pfam" id="PF00005">
    <property type="entry name" value="ABC_tran"/>
    <property type="match status" value="1"/>
</dbReference>
<accession>A0AA42DP51</accession>
<evidence type="ECO:0000256" key="3">
    <source>
        <dbReference type="ARBA" id="ARBA00022741"/>
    </source>
</evidence>
<dbReference type="InterPro" id="IPR011527">
    <property type="entry name" value="ABC1_TM_dom"/>
</dbReference>
<organism evidence="10 11">
    <name type="scientific">Holtiella tumoricola</name>
    <dbReference type="NCBI Taxonomy" id="3018743"/>
    <lineage>
        <taxon>Bacteria</taxon>
        <taxon>Bacillati</taxon>
        <taxon>Bacillota</taxon>
        <taxon>Clostridia</taxon>
        <taxon>Lachnospirales</taxon>
        <taxon>Cellulosilyticaceae</taxon>
        <taxon>Holtiella</taxon>
    </lineage>
</organism>
<name>A0AA42DP51_9FIRM</name>
<evidence type="ECO:0000256" key="1">
    <source>
        <dbReference type="ARBA" id="ARBA00004651"/>
    </source>
</evidence>
<dbReference type="AlphaFoldDB" id="A0AA42DP51"/>
<feature type="transmembrane region" description="Helical" evidence="7">
    <location>
        <begin position="257"/>
        <end position="283"/>
    </location>
</feature>
<evidence type="ECO:0000256" key="2">
    <source>
        <dbReference type="ARBA" id="ARBA00022692"/>
    </source>
</evidence>
<gene>
    <name evidence="10" type="ORF">PBV87_14720</name>
</gene>
<dbReference type="InterPro" id="IPR003593">
    <property type="entry name" value="AAA+_ATPase"/>
</dbReference>
<feature type="transmembrane region" description="Helical" evidence="7">
    <location>
        <begin position="31"/>
        <end position="56"/>
    </location>
</feature>
<dbReference type="GO" id="GO:0140359">
    <property type="term" value="F:ABC-type transporter activity"/>
    <property type="evidence" value="ECO:0007669"/>
    <property type="project" value="InterPro"/>
</dbReference>
<evidence type="ECO:0000256" key="7">
    <source>
        <dbReference type="SAM" id="Phobius"/>
    </source>
</evidence>
<feature type="domain" description="ABC transporter" evidence="8">
    <location>
        <begin position="357"/>
        <end position="597"/>
    </location>
</feature>
<dbReference type="Proteomes" id="UP001169242">
    <property type="component" value="Unassembled WGS sequence"/>
</dbReference>
<feature type="transmembrane region" description="Helical" evidence="7">
    <location>
        <begin position="148"/>
        <end position="169"/>
    </location>
</feature>
<sequence length="615" mass="70439">MNQEEKKKPKYNVVSNAVFTFKKLWEWDKLILFYILGKMPIIVLLPLCGVYLPKIIVGEIENGANARQMIYSVLSIAIAMFILTILQRFIQEKTSLHTLEVTKKMEQTISSKAMAIHYEKMDRPHTQVMIKKAYDIAHGGENEGIQALLILFITIFANGLGFGVYTGILGTLNPLIIVFIILTTIVSYFVSKAVNTWVFRNRDKWLKLDLKLVYLTYKSSSFETAKDIRLYNMKKWFYGAFHKFMNRRIKWTVKMQLFYFLNNVVEAIMVLLRDGLAYGYLIYLVWKGSISVSDFVLYFGIISGFASWCSAIITSLAKVNQISLNVCDFREYLELEEYELEQASEKMILDKGQPCRIKLEGVSYRYESEDKATLKNINLSINAGEKIAVVGANGAGKTTFVKLICGLYTPTTGKISVEGYDLAKVNKSTYYEYLAPVFQDIRLLPISIKQNITLCAEHEVDEPHLLKCFKLSGMDKVIKKFPGGFDTLLIRDMNEKAVQLSGGEEQKLMLARALYKDAPIMILDEPTAALDPIAENAMYLKYNELTAHKTSIFISHRLASTRFCDRIILIENGEIIEMGTHDELLALGRKYANMFEVQAKYYKEQEEREQDEYIS</sequence>
<feature type="transmembrane region" description="Helical" evidence="7">
    <location>
        <begin position="175"/>
        <end position="198"/>
    </location>
</feature>
<evidence type="ECO:0000313" key="10">
    <source>
        <dbReference type="EMBL" id="MDA3732734.1"/>
    </source>
</evidence>
<keyword evidence="3" id="KW-0547">Nucleotide-binding</keyword>
<dbReference type="GO" id="GO:0034040">
    <property type="term" value="F:ATPase-coupled lipid transmembrane transporter activity"/>
    <property type="evidence" value="ECO:0007669"/>
    <property type="project" value="TreeGrafter"/>
</dbReference>
<evidence type="ECO:0000256" key="5">
    <source>
        <dbReference type="ARBA" id="ARBA00022989"/>
    </source>
</evidence>
<evidence type="ECO:0000313" key="11">
    <source>
        <dbReference type="Proteomes" id="UP001169242"/>
    </source>
</evidence>
<dbReference type="GO" id="GO:0016887">
    <property type="term" value="F:ATP hydrolysis activity"/>
    <property type="evidence" value="ECO:0007669"/>
    <property type="project" value="InterPro"/>
</dbReference>
<proteinExistence type="predicted"/>
<protein>
    <submittedName>
        <fullName evidence="10">ABC transporter ATP-binding protein</fullName>
    </submittedName>
</protein>
<dbReference type="Gene3D" id="1.20.1560.10">
    <property type="entry name" value="ABC transporter type 1, transmembrane domain"/>
    <property type="match status" value="1"/>
</dbReference>
<dbReference type="InterPro" id="IPR039421">
    <property type="entry name" value="Type_1_exporter"/>
</dbReference>
<keyword evidence="5 7" id="KW-1133">Transmembrane helix</keyword>
<dbReference type="SUPFAM" id="SSF90123">
    <property type="entry name" value="ABC transporter transmembrane region"/>
    <property type="match status" value="1"/>
</dbReference>
<evidence type="ECO:0000259" key="9">
    <source>
        <dbReference type="PROSITE" id="PS50929"/>
    </source>
</evidence>
<reference evidence="10" key="1">
    <citation type="journal article" date="2023" name="Int. J. Syst. Evol. Microbiol.">
        <title>&lt;i&gt;Holtiella tumoricola&lt;/i&gt; gen. nov. sp. nov., isolated from a human clinical sample.</title>
        <authorList>
            <person name="Allen-Vercoe E."/>
            <person name="Daigneault M.C."/>
            <person name="Vancuren S.J."/>
            <person name="Cochrane K."/>
            <person name="O'Neal L.L."/>
            <person name="Sankaranarayanan K."/>
            <person name="Lawson P.A."/>
        </authorList>
    </citation>
    <scope>NUCLEOTIDE SEQUENCE</scope>
    <source>
        <strain evidence="10">CC70A</strain>
    </source>
</reference>
<dbReference type="PANTHER" id="PTHR24221:SF646">
    <property type="entry name" value="HAEMOLYSIN SECRETION ATP-BINDING PROTEIN"/>
    <property type="match status" value="1"/>
</dbReference>
<dbReference type="RefSeq" id="WP_271012756.1">
    <property type="nucleotide sequence ID" value="NZ_JAQIFT010000053.1"/>
</dbReference>
<dbReference type="PROSITE" id="PS50929">
    <property type="entry name" value="ABC_TM1F"/>
    <property type="match status" value="1"/>
</dbReference>
<dbReference type="InterPro" id="IPR027417">
    <property type="entry name" value="P-loop_NTPase"/>
</dbReference>
<evidence type="ECO:0000256" key="6">
    <source>
        <dbReference type="ARBA" id="ARBA00023136"/>
    </source>
</evidence>
<feature type="domain" description="ABC transmembrane type-1" evidence="9">
    <location>
        <begin position="143"/>
        <end position="321"/>
    </location>
</feature>
<dbReference type="PROSITE" id="PS50893">
    <property type="entry name" value="ABC_TRANSPORTER_2"/>
    <property type="match status" value="1"/>
</dbReference>
<dbReference type="InterPro" id="IPR003439">
    <property type="entry name" value="ABC_transporter-like_ATP-bd"/>
</dbReference>
<evidence type="ECO:0000259" key="8">
    <source>
        <dbReference type="PROSITE" id="PS50893"/>
    </source>
</evidence>
<dbReference type="GO" id="GO:0005886">
    <property type="term" value="C:plasma membrane"/>
    <property type="evidence" value="ECO:0007669"/>
    <property type="project" value="UniProtKB-SubCell"/>
</dbReference>
<keyword evidence="6 7" id="KW-0472">Membrane</keyword>
<dbReference type="PANTHER" id="PTHR24221">
    <property type="entry name" value="ATP-BINDING CASSETTE SUB-FAMILY B"/>
    <property type="match status" value="1"/>
</dbReference>
<feature type="transmembrane region" description="Helical" evidence="7">
    <location>
        <begin position="295"/>
        <end position="316"/>
    </location>
</feature>
<dbReference type="GO" id="GO:0005524">
    <property type="term" value="F:ATP binding"/>
    <property type="evidence" value="ECO:0007669"/>
    <property type="project" value="UniProtKB-KW"/>
</dbReference>
<comment type="caution">
    <text evidence="10">The sequence shown here is derived from an EMBL/GenBank/DDBJ whole genome shotgun (WGS) entry which is preliminary data.</text>
</comment>
<dbReference type="InterPro" id="IPR036640">
    <property type="entry name" value="ABC1_TM_sf"/>
</dbReference>
<comment type="subcellular location">
    <subcellularLocation>
        <location evidence="1">Cell membrane</location>
        <topology evidence="1">Multi-pass membrane protein</topology>
    </subcellularLocation>
</comment>
<dbReference type="EMBL" id="JAQIFT010000053">
    <property type="protein sequence ID" value="MDA3732734.1"/>
    <property type="molecule type" value="Genomic_DNA"/>
</dbReference>
<keyword evidence="2 7" id="KW-0812">Transmembrane</keyword>
<dbReference type="Gene3D" id="3.40.50.300">
    <property type="entry name" value="P-loop containing nucleotide triphosphate hydrolases"/>
    <property type="match status" value="1"/>
</dbReference>
<evidence type="ECO:0000256" key="4">
    <source>
        <dbReference type="ARBA" id="ARBA00022840"/>
    </source>
</evidence>
<dbReference type="SUPFAM" id="SSF52540">
    <property type="entry name" value="P-loop containing nucleoside triphosphate hydrolases"/>
    <property type="match status" value="1"/>
</dbReference>
<keyword evidence="4 10" id="KW-0067">ATP-binding</keyword>
<feature type="transmembrane region" description="Helical" evidence="7">
    <location>
        <begin position="68"/>
        <end position="86"/>
    </location>
</feature>